<reference evidence="2 3" key="1">
    <citation type="submission" date="2023-07" db="EMBL/GenBank/DDBJ databases">
        <title>Sorghum-associated microbial communities from plants grown in Nebraska, USA.</title>
        <authorList>
            <person name="Schachtman D."/>
        </authorList>
    </citation>
    <scope>NUCLEOTIDE SEQUENCE [LARGE SCALE GENOMIC DNA]</scope>
    <source>
        <strain evidence="2 3">BE332</strain>
    </source>
</reference>
<name>A0ABU0ECK2_9CELL</name>
<evidence type="ECO:0000313" key="3">
    <source>
        <dbReference type="Proteomes" id="UP001239626"/>
    </source>
</evidence>
<gene>
    <name evidence="2" type="ORF">J2X26_001098</name>
</gene>
<keyword evidence="1" id="KW-0812">Transmembrane</keyword>
<feature type="transmembrane region" description="Helical" evidence="1">
    <location>
        <begin position="20"/>
        <end position="41"/>
    </location>
</feature>
<comment type="caution">
    <text evidence="2">The sequence shown here is derived from an EMBL/GenBank/DDBJ whole genome shotgun (WGS) entry which is preliminary data.</text>
</comment>
<dbReference type="RefSeq" id="WP_307490472.1">
    <property type="nucleotide sequence ID" value="NZ_JAUSVB010000001.1"/>
</dbReference>
<feature type="transmembrane region" description="Helical" evidence="1">
    <location>
        <begin position="69"/>
        <end position="90"/>
    </location>
</feature>
<evidence type="ECO:0000313" key="2">
    <source>
        <dbReference type="EMBL" id="MDQ0372801.1"/>
    </source>
</evidence>
<evidence type="ECO:0008006" key="4">
    <source>
        <dbReference type="Google" id="ProtNLM"/>
    </source>
</evidence>
<protein>
    <recommendedName>
        <fullName evidence="4">Signal peptidase I</fullName>
    </recommendedName>
</protein>
<accession>A0ABU0ECK2</accession>
<dbReference type="EMBL" id="JAUSVB010000001">
    <property type="protein sequence ID" value="MDQ0372801.1"/>
    <property type="molecule type" value="Genomic_DNA"/>
</dbReference>
<proteinExistence type="predicted"/>
<dbReference type="InterPro" id="IPR043739">
    <property type="entry name" value="DUF5684"/>
</dbReference>
<keyword evidence="1" id="KW-1133">Transmembrane helix</keyword>
<feature type="transmembrane region" description="Helical" evidence="1">
    <location>
        <begin position="96"/>
        <end position="117"/>
    </location>
</feature>
<dbReference type="Proteomes" id="UP001239626">
    <property type="component" value="Unassembled WGS sequence"/>
</dbReference>
<sequence length="139" mass="14564">MITTLATEVANTTAAAGGGAGAVVGGLIGYLLVAFALVGVFKKADEPVWQAFVPIWNTIVLIKISGRPIWWIILLLIPIVNIVIIVLVYHSLSTSFGHGAGFTVGLIFLSIIFLYILGYDSKPYQGATGGEPLGGYATA</sequence>
<organism evidence="2 3">
    <name type="scientific">Cellulomonas humilata</name>
    <dbReference type="NCBI Taxonomy" id="144055"/>
    <lineage>
        <taxon>Bacteria</taxon>
        <taxon>Bacillati</taxon>
        <taxon>Actinomycetota</taxon>
        <taxon>Actinomycetes</taxon>
        <taxon>Micrococcales</taxon>
        <taxon>Cellulomonadaceae</taxon>
        <taxon>Cellulomonas</taxon>
    </lineage>
</organism>
<dbReference type="Pfam" id="PF18936">
    <property type="entry name" value="DUF5684"/>
    <property type="match status" value="1"/>
</dbReference>
<evidence type="ECO:0000256" key="1">
    <source>
        <dbReference type="SAM" id="Phobius"/>
    </source>
</evidence>
<keyword evidence="3" id="KW-1185">Reference proteome</keyword>
<keyword evidence="1" id="KW-0472">Membrane</keyword>